<organism evidence="1 2">
    <name type="scientific">Strongylus vulgaris</name>
    <name type="common">Blood worm</name>
    <dbReference type="NCBI Taxonomy" id="40348"/>
    <lineage>
        <taxon>Eukaryota</taxon>
        <taxon>Metazoa</taxon>
        <taxon>Ecdysozoa</taxon>
        <taxon>Nematoda</taxon>
        <taxon>Chromadorea</taxon>
        <taxon>Rhabditida</taxon>
        <taxon>Rhabditina</taxon>
        <taxon>Rhabditomorpha</taxon>
        <taxon>Strongyloidea</taxon>
        <taxon>Strongylidae</taxon>
        <taxon>Strongylus</taxon>
    </lineage>
</organism>
<proteinExistence type="predicted"/>
<dbReference type="EMBL" id="UYYB01094457">
    <property type="protein sequence ID" value="VDM74372.1"/>
    <property type="molecule type" value="Genomic_DNA"/>
</dbReference>
<sequence>MRAIGEIRVDKVSHGLTHLLFDVLFFLGLSRSIRYDVFLGIDPWSFGRVHYCVVVDLAETVTIRFVSMSQDLTAF</sequence>
<evidence type="ECO:0000313" key="1">
    <source>
        <dbReference type="EMBL" id="VDM74372.1"/>
    </source>
</evidence>
<keyword evidence="2" id="KW-1185">Reference proteome</keyword>
<evidence type="ECO:0000313" key="2">
    <source>
        <dbReference type="Proteomes" id="UP000270094"/>
    </source>
</evidence>
<name>A0A3P7L4P5_STRVU</name>
<dbReference type="Proteomes" id="UP000270094">
    <property type="component" value="Unassembled WGS sequence"/>
</dbReference>
<accession>A0A3P7L4P5</accession>
<protein>
    <submittedName>
        <fullName evidence="1">Uncharacterized protein</fullName>
    </submittedName>
</protein>
<dbReference type="AlphaFoldDB" id="A0A3P7L4P5"/>
<gene>
    <name evidence="1" type="ORF">SVUK_LOCUS9370</name>
</gene>
<reference evidence="1 2" key="1">
    <citation type="submission" date="2018-11" db="EMBL/GenBank/DDBJ databases">
        <authorList>
            <consortium name="Pathogen Informatics"/>
        </authorList>
    </citation>
    <scope>NUCLEOTIDE SEQUENCE [LARGE SCALE GENOMIC DNA]</scope>
</reference>